<dbReference type="AlphaFoldDB" id="A0A437DEA8"/>
<proteinExistence type="predicted"/>
<dbReference type="EMBL" id="CM012441">
    <property type="protein sequence ID" value="RVE73222.1"/>
    <property type="molecule type" value="Genomic_DNA"/>
</dbReference>
<keyword evidence="1 4" id="KW-0732">Signal</keyword>
<keyword evidence="7" id="KW-1185">Reference proteome</keyword>
<gene>
    <name evidence="6" type="ORF">OJAV_G00048040</name>
</gene>
<dbReference type="PROSITE" id="PS50835">
    <property type="entry name" value="IG_LIKE"/>
    <property type="match status" value="2"/>
</dbReference>
<evidence type="ECO:0000313" key="6">
    <source>
        <dbReference type="EMBL" id="RVE73222.1"/>
    </source>
</evidence>
<dbReference type="PANTHER" id="PTHR11481:SF64">
    <property type="entry name" value="FC RECEPTOR-LIKE PROTEIN 4"/>
    <property type="match status" value="1"/>
</dbReference>
<feature type="transmembrane region" description="Helical" evidence="3">
    <location>
        <begin position="610"/>
        <end position="635"/>
    </location>
</feature>
<dbReference type="GO" id="GO:0009897">
    <property type="term" value="C:external side of plasma membrane"/>
    <property type="evidence" value="ECO:0007669"/>
    <property type="project" value="TreeGrafter"/>
</dbReference>
<dbReference type="InterPro" id="IPR007110">
    <property type="entry name" value="Ig-like_dom"/>
</dbReference>
<evidence type="ECO:0000256" key="1">
    <source>
        <dbReference type="ARBA" id="ARBA00022729"/>
    </source>
</evidence>
<reference evidence="6 7" key="2">
    <citation type="submission" date="2019-01" db="EMBL/GenBank/DDBJ databases">
        <title>A chromosome length genome reference of the Java medaka (oryzias javanicus).</title>
        <authorList>
            <person name="Herpin A."/>
            <person name="Takehana Y."/>
            <person name="Naruse K."/>
            <person name="Ansai S."/>
            <person name="Kawaguchi M."/>
        </authorList>
    </citation>
    <scope>NUCLEOTIDE SEQUENCE [LARGE SCALE GENOMIC DNA]</scope>
    <source>
        <strain evidence="6">RS831</strain>
        <tissue evidence="6">Whole body</tissue>
    </source>
</reference>
<dbReference type="InterPro" id="IPR050488">
    <property type="entry name" value="Ig_Fc_receptor"/>
</dbReference>
<keyword evidence="3" id="KW-0812">Transmembrane</keyword>
<reference evidence="6 7" key="1">
    <citation type="submission" date="2018-11" db="EMBL/GenBank/DDBJ databases">
        <authorList>
            <person name="Lopez-Roques C."/>
            <person name="Donnadieu C."/>
            <person name="Bouchez O."/>
            <person name="Klopp C."/>
            <person name="Cabau C."/>
            <person name="Zahm M."/>
        </authorList>
    </citation>
    <scope>NUCLEOTIDE SEQUENCE [LARGE SCALE GENOMIC DNA]</scope>
    <source>
        <strain evidence="6">RS831</strain>
        <tissue evidence="6">Whole body</tissue>
    </source>
</reference>
<dbReference type="Proteomes" id="UP000283210">
    <property type="component" value="Chromosome 5"/>
</dbReference>
<dbReference type="GO" id="GO:0007166">
    <property type="term" value="P:cell surface receptor signaling pathway"/>
    <property type="evidence" value="ECO:0007669"/>
    <property type="project" value="TreeGrafter"/>
</dbReference>
<feature type="domain" description="Ig-like" evidence="5">
    <location>
        <begin position="331"/>
        <end position="424"/>
    </location>
</feature>
<evidence type="ECO:0000256" key="4">
    <source>
        <dbReference type="SAM" id="SignalP"/>
    </source>
</evidence>
<feature type="signal peptide" evidence="4">
    <location>
        <begin position="1"/>
        <end position="19"/>
    </location>
</feature>
<evidence type="ECO:0000313" key="7">
    <source>
        <dbReference type="Proteomes" id="UP000283210"/>
    </source>
</evidence>
<accession>A0A437DEA8</accession>
<evidence type="ECO:0000259" key="5">
    <source>
        <dbReference type="PROSITE" id="PS50835"/>
    </source>
</evidence>
<keyword evidence="3" id="KW-0472">Membrane</keyword>
<protein>
    <recommendedName>
        <fullName evidence="5">Ig-like domain-containing protein</fullName>
    </recommendedName>
</protein>
<keyword evidence="2" id="KW-1015">Disulfide bond</keyword>
<evidence type="ECO:0000256" key="2">
    <source>
        <dbReference type="ARBA" id="ARBA00023157"/>
    </source>
</evidence>
<feature type="domain" description="Ig-like" evidence="5">
    <location>
        <begin position="123"/>
        <end position="208"/>
    </location>
</feature>
<feature type="chain" id="PRO_5019567725" description="Ig-like domain-containing protein" evidence="4">
    <location>
        <begin position="20"/>
        <end position="647"/>
    </location>
</feature>
<sequence>MMKPHLLFTLMYFCLELEAHDLSPPKLTVDVSVIKKTDSVTLKCQSSSTESTSECSFFAQSETLFVGRCLQNITGAEILIRTKRRSPATVEVRCSYTVKEGNFHFTSVESDPSTIEINNLLRPDLTVNPRLISEKDSVTLNCQTSVSLTECSWHFKGKSRARRFSCSKTLTGAELIEITSLRVPAKVRVSCSYLDGTKSPESEQKTITIQLPQPELRVNPAVITERDSATLNCVSPSSLSVSECHFYFLKTKTTKSSSCMQTLTAAELLSMSSQRSPADVELTCFYSVEEQEGNSQSPRSNVSYIHISVERKRTSVTSADSWSGDLTTGTPKISDLLPPDLTVNPRLISEKDSVTLNCQTSVSLTECFWLFKGKSRAQHFSCSKTLTGAELIEMTSLRVPAKVTISCFYLNGTKSPESEEKTITIQFPQPELRVNPAVITERDSATLNCVSPSSLSVSECHFYFLKTKITKSSSCMQTLTAAELLSMSSQRSPADVELTCFYSVEEQEGNSQSPRSNVSYIHIKNTPTTTQRTSPYRTTSVISTTIEEILSTSTTVNSASSTRRSLHTSLMSTNPQPAVTEETRTTTTTLLTSYVTSVTQSTESQSDRTLLYVVVIGPGFGVTVGIILLGVTLLCSKRRSKTRATKR</sequence>
<evidence type="ECO:0000256" key="3">
    <source>
        <dbReference type="SAM" id="Phobius"/>
    </source>
</evidence>
<dbReference type="GO" id="GO:0004888">
    <property type="term" value="F:transmembrane signaling receptor activity"/>
    <property type="evidence" value="ECO:0007669"/>
    <property type="project" value="TreeGrafter"/>
</dbReference>
<dbReference type="PANTHER" id="PTHR11481">
    <property type="entry name" value="IMMUNOGLOBULIN FC RECEPTOR"/>
    <property type="match status" value="1"/>
</dbReference>
<dbReference type="OrthoDB" id="8938325at2759"/>
<keyword evidence="3" id="KW-1133">Transmembrane helix</keyword>
<name>A0A437DEA8_ORYJA</name>
<dbReference type="GO" id="GO:0006955">
    <property type="term" value="P:immune response"/>
    <property type="evidence" value="ECO:0007669"/>
    <property type="project" value="TreeGrafter"/>
</dbReference>
<organism evidence="6 7">
    <name type="scientific">Oryzias javanicus</name>
    <name type="common">Javanese ricefish</name>
    <name type="synonym">Aplocheilus javanicus</name>
    <dbReference type="NCBI Taxonomy" id="123683"/>
    <lineage>
        <taxon>Eukaryota</taxon>
        <taxon>Metazoa</taxon>
        <taxon>Chordata</taxon>
        <taxon>Craniata</taxon>
        <taxon>Vertebrata</taxon>
        <taxon>Euteleostomi</taxon>
        <taxon>Actinopterygii</taxon>
        <taxon>Neopterygii</taxon>
        <taxon>Teleostei</taxon>
        <taxon>Neoteleostei</taxon>
        <taxon>Acanthomorphata</taxon>
        <taxon>Ovalentaria</taxon>
        <taxon>Atherinomorphae</taxon>
        <taxon>Beloniformes</taxon>
        <taxon>Adrianichthyidae</taxon>
        <taxon>Oryziinae</taxon>
        <taxon>Oryzias</taxon>
    </lineage>
</organism>